<name>A0A4Z1SRY4_GIAMU</name>
<sequence>MTVHSGVGSADRPPSAGGLRPPEPQYLLPKVHRIASCSDLDDLVQELDLCIDFRRLTRIFSSGVGEFAYLGPWFITNHILEQAGEVVLEYGEDADAVDRISAARLYLIIYTVHIILHNELLVPAVERELPVVRHCLRVLGALDPSGIDYRVMDGLEGVRKAEITAAFETVESFDSYLVNLDALDLFKPYTHEARSHRIPALQKPPPGFTVKSYLACHKTLNSGRSRLDSERAKASHTLDSEASVAQTPPRLAPCWGPDHLPQTPCISSQPSLKYSPTTICIAAPPEDTPPEPHSIAPLRAMPRSFSPYIGHSRSLSRNSMETHDMGPVLFNFHMLRTNSLNEFDIQVLQFITAVRVMIYRVLLALCSEDQLLEKAVKRIGELLEGFSHGEPESPLQFEKELIPLLELITRCLRIQRIFCESQHIYPYSLREARHPSTPSVELAFRTISDICMVTRTVMGWSPMLLLLAMRPRRLVPMYSVVYEKVVTLLDNVFLVRASLAFQYSPSSTNAQPSSSSPQPPSPAPAPLTSASSAYTPVSDDPAASLFLSLWEETAVMEKEMIQGGLSVSSFGYSQVLLQQILFIGKLIQKNLDEGLIDSALDECIEAAKTTIVMTLFSLKGCGKAFLKGITPHLLALLRSYSTPIYALALDIHTGARKLARKLRGLSASELEIYQAYCRIIEALFKIIQSVLGAGIIVIDANIVSLSIKYIVSYVSAYSFCTSCWVLRQLIPCPEISILIGGYSLDGLSIKRYLMERISIASYDPICESSLTSLIAVLK</sequence>
<proteinExistence type="predicted"/>
<reference evidence="2 3" key="1">
    <citation type="submission" date="2019-05" db="EMBL/GenBank/DDBJ databases">
        <title>The compact genome of Giardia muris reveals important steps in the evolution of intestinal protozoan parasites.</title>
        <authorList>
            <person name="Xu F."/>
            <person name="Jimenez-Gonzalez A."/>
            <person name="Einarsson E."/>
            <person name="Astvaldsson A."/>
            <person name="Peirasmaki D."/>
            <person name="Eckmann L."/>
            <person name="Andersson J.O."/>
            <person name="Svard S.G."/>
            <person name="Jerlstrom-Hultqvist J."/>
        </authorList>
    </citation>
    <scope>NUCLEOTIDE SEQUENCE [LARGE SCALE GENOMIC DNA]</scope>
    <source>
        <strain evidence="2 3">Roberts-Thomson</strain>
    </source>
</reference>
<evidence type="ECO:0000256" key="1">
    <source>
        <dbReference type="SAM" id="MobiDB-lite"/>
    </source>
</evidence>
<dbReference type="AlphaFoldDB" id="A0A4Z1SRY4"/>
<feature type="region of interest" description="Disordered" evidence="1">
    <location>
        <begin position="508"/>
        <end position="531"/>
    </location>
</feature>
<comment type="caution">
    <text evidence="2">The sequence shown here is derived from an EMBL/GenBank/DDBJ whole genome shotgun (WGS) entry which is preliminary data.</text>
</comment>
<evidence type="ECO:0000313" key="3">
    <source>
        <dbReference type="Proteomes" id="UP000315496"/>
    </source>
</evidence>
<evidence type="ECO:0000313" key="2">
    <source>
        <dbReference type="EMBL" id="TNJ28520.1"/>
    </source>
</evidence>
<dbReference type="OrthoDB" id="10253517at2759"/>
<dbReference type="VEuPathDB" id="GiardiaDB:GMRT_11907"/>
<protein>
    <submittedName>
        <fullName evidence="2">Uncharacterized protein</fullName>
    </submittedName>
</protein>
<dbReference type="EMBL" id="VDLU01000002">
    <property type="protein sequence ID" value="TNJ28520.1"/>
    <property type="molecule type" value="Genomic_DNA"/>
</dbReference>
<dbReference type="Proteomes" id="UP000315496">
    <property type="component" value="Chromosome 2"/>
</dbReference>
<feature type="region of interest" description="Disordered" evidence="1">
    <location>
        <begin position="1"/>
        <end position="22"/>
    </location>
</feature>
<keyword evidence="3" id="KW-1185">Reference proteome</keyword>
<accession>A0A4Z1SRY4</accession>
<gene>
    <name evidence="2" type="ORF">GMRT_11907</name>
</gene>
<organism evidence="2 3">
    <name type="scientific">Giardia muris</name>
    <dbReference type="NCBI Taxonomy" id="5742"/>
    <lineage>
        <taxon>Eukaryota</taxon>
        <taxon>Metamonada</taxon>
        <taxon>Diplomonadida</taxon>
        <taxon>Hexamitidae</taxon>
        <taxon>Giardiinae</taxon>
        <taxon>Giardia</taxon>
    </lineage>
</organism>